<proteinExistence type="predicted"/>
<dbReference type="EMBL" id="CBXI010000022">
    <property type="protein sequence ID" value="CDL91205.1"/>
    <property type="molecule type" value="Genomic_DNA"/>
</dbReference>
<keyword evidence="2" id="KW-1185">Reference proteome</keyword>
<organism evidence="1 2">
    <name type="scientific">Clostridium tyrobutyricum DIVETGP</name>
    <dbReference type="NCBI Taxonomy" id="1408889"/>
    <lineage>
        <taxon>Bacteria</taxon>
        <taxon>Bacillati</taxon>
        <taxon>Bacillota</taxon>
        <taxon>Clostridia</taxon>
        <taxon>Eubacteriales</taxon>
        <taxon>Clostridiaceae</taxon>
        <taxon>Clostridium</taxon>
    </lineage>
</organism>
<dbReference type="AlphaFoldDB" id="W6N5A6"/>
<evidence type="ECO:0000313" key="1">
    <source>
        <dbReference type="EMBL" id="CDL91205.1"/>
    </source>
</evidence>
<protein>
    <submittedName>
        <fullName evidence="1">Uncharacterized protein</fullName>
    </submittedName>
</protein>
<sequence length="162" mass="19629">MREYEININEYNSLILHVEKTFKSDIEKMSIYKTLINGLKSYENKVINKKIEKIVQKLFKDYGVSYYKNYGWYELYISKQNPYKHFEITLAPREEGSKYTRFKIDYLKENLKKLQEKHKKDVLNSKNIAEIVGQYNTALKYFKSAVEKLRDIPSWYSFNRFD</sequence>
<accession>W6N5A6</accession>
<reference evidence="1 2" key="1">
    <citation type="journal article" date="2015" name="Genome Announc.">
        <title>Draft Genome Sequence of Clostridium tyrobutyricum Strain DIVETGP, Isolated from Cow's Milk for Grana Padano Production.</title>
        <authorList>
            <person name="Soggiu A."/>
            <person name="Piras C."/>
            <person name="Gaiarsa S."/>
            <person name="Sassera D."/>
            <person name="Roncada P."/>
            <person name="Bendixen E."/>
            <person name="Brasca M."/>
            <person name="Bonizzi L."/>
        </authorList>
    </citation>
    <scope>NUCLEOTIDE SEQUENCE [LARGE SCALE GENOMIC DNA]</scope>
    <source>
        <strain evidence="1 2">DIVETGP</strain>
    </source>
</reference>
<gene>
    <name evidence="1" type="ORF">CTDIVETGP_1275</name>
</gene>
<dbReference type="GeneID" id="29420971"/>
<evidence type="ECO:0000313" key="2">
    <source>
        <dbReference type="Proteomes" id="UP000019482"/>
    </source>
</evidence>
<dbReference type="RefSeq" id="WP_017895807.1">
    <property type="nucleotide sequence ID" value="NZ_CBXI010000022.1"/>
</dbReference>
<dbReference type="Proteomes" id="UP000019482">
    <property type="component" value="Unassembled WGS sequence"/>
</dbReference>
<comment type="caution">
    <text evidence="1">The sequence shown here is derived from an EMBL/GenBank/DDBJ whole genome shotgun (WGS) entry which is preliminary data.</text>
</comment>
<name>W6N5A6_CLOTY</name>